<feature type="region of interest" description="Disordered" evidence="15">
    <location>
        <begin position="2403"/>
        <end position="2422"/>
    </location>
</feature>
<feature type="region of interest" description="Disordered" evidence="15">
    <location>
        <begin position="6539"/>
        <end position="6605"/>
    </location>
</feature>
<evidence type="ECO:0000256" key="1">
    <source>
        <dbReference type="ARBA" id="ARBA00004245"/>
    </source>
</evidence>
<feature type="compositionally biased region" description="Polar residues" evidence="15">
    <location>
        <begin position="6936"/>
        <end position="6952"/>
    </location>
</feature>
<feature type="region of interest" description="Disordered" evidence="15">
    <location>
        <begin position="1373"/>
        <end position="1395"/>
    </location>
</feature>
<protein>
    <submittedName>
        <fullName evidence="18">Nesprin-2 isoform X2</fullName>
    </submittedName>
</protein>
<keyword evidence="6" id="KW-0677">Repeat</keyword>
<dbReference type="Pfam" id="PF25034">
    <property type="entry name" value="Spectrin_SYNE1"/>
    <property type="match status" value="1"/>
</dbReference>
<keyword evidence="10" id="KW-0206">Cytoskeleton</keyword>
<evidence type="ECO:0000256" key="9">
    <source>
        <dbReference type="ARBA" id="ARBA00023136"/>
    </source>
</evidence>
<evidence type="ECO:0000256" key="10">
    <source>
        <dbReference type="ARBA" id="ARBA00023212"/>
    </source>
</evidence>
<feature type="region of interest" description="Disordered" evidence="15">
    <location>
        <begin position="4547"/>
        <end position="4581"/>
    </location>
</feature>
<feature type="compositionally biased region" description="Polar residues" evidence="15">
    <location>
        <begin position="1376"/>
        <end position="1395"/>
    </location>
</feature>
<feature type="region of interest" description="Disordered" evidence="15">
    <location>
        <begin position="114"/>
        <end position="136"/>
    </location>
</feature>
<evidence type="ECO:0000256" key="3">
    <source>
        <dbReference type="ARBA" id="ARBA00022490"/>
    </source>
</evidence>
<dbReference type="PROSITE" id="PS50021">
    <property type="entry name" value="CH"/>
    <property type="match status" value="2"/>
</dbReference>
<feature type="coiled-coil region" evidence="14">
    <location>
        <begin position="1825"/>
        <end position="1886"/>
    </location>
</feature>
<feature type="compositionally biased region" description="Basic and acidic residues" evidence="15">
    <location>
        <begin position="2501"/>
        <end position="2511"/>
    </location>
</feature>
<feature type="region of interest" description="Disordered" evidence="15">
    <location>
        <begin position="1502"/>
        <end position="1584"/>
    </location>
</feature>
<feature type="compositionally biased region" description="Polar residues" evidence="15">
    <location>
        <begin position="2485"/>
        <end position="2497"/>
    </location>
</feature>
<comment type="subcellular location">
    <subcellularLocation>
        <location evidence="1">Cytoplasm</location>
        <location evidence="1">Cytoskeleton</location>
    </subcellularLocation>
    <subcellularLocation>
        <location evidence="12">Nucleus outer membrane</location>
        <topology evidence="12">Single-pass type IV membrane protein</topology>
    </subcellularLocation>
</comment>
<keyword evidence="7" id="KW-1133">Transmembrane helix</keyword>
<reference evidence="18 19" key="1">
    <citation type="journal article" date="2021" name="Sci. Rep.">
        <title>Chromosome anchoring in Senegalese sole (Solea senegalensis) reveals sex-associated markers and genome rearrangements in flatfish.</title>
        <authorList>
            <person name="Guerrero-Cozar I."/>
            <person name="Gomez-Garrido J."/>
            <person name="Berbel C."/>
            <person name="Martinez-Blanch J.F."/>
            <person name="Alioto T."/>
            <person name="Claros M.G."/>
            <person name="Gagnaire P.A."/>
            <person name="Manchado M."/>
        </authorList>
    </citation>
    <scope>NUCLEOTIDE SEQUENCE [LARGE SCALE GENOMIC DNA]</scope>
    <source>
        <strain evidence="18">Sse05_10M</strain>
    </source>
</reference>
<feature type="topological domain" description="Cytoplasmic" evidence="13">
    <location>
        <begin position="1"/>
        <end position="6981"/>
    </location>
</feature>
<feature type="coiled-coil region" evidence="14">
    <location>
        <begin position="3960"/>
        <end position="3987"/>
    </location>
</feature>
<organism evidence="18 19">
    <name type="scientific">Solea senegalensis</name>
    <name type="common">Senegalese sole</name>
    <dbReference type="NCBI Taxonomy" id="28829"/>
    <lineage>
        <taxon>Eukaryota</taxon>
        <taxon>Metazoa</taxon>
        <taxon>Chordata</taxon>
        <taxon>Craniata</taxon>
        <taxon>Vertebrata</taxon>
        <taxon>Euteleostomi</taxon>
        <taxon>Actinopterygii</taxon>
        <taxon>Neopterygii</taxon>
        <taxon>Teleostei</taxon>
        <taxon>Neoteleostei</taxon>
        <taxon>Acanthomorphata</taxon>
        <taxon>Carangaria</taxon>
        <taxon>Pleuronectiformes</taxon>
        <taxon>Pleuronectoidei</taxon>
        <taxon>Soleidae</taxon>
        <taxon>Solea</taxon>
    </lineage>
</organism>
<feature type="domain" description="KASH" evidence="17">
    <location>
        <begin position="6973"/>
        <end position="7032"/>
    </location>
</feature>
<dbReference type="Pfam" id="PF25035">
    <property type="entry name" value="SYNE1"/>
    <property type="match status" value="1"/>
</dbReference>
<feature type="domain" description="Calponin-homology (CH)" evidence="16">
    <location>
        <begin position="142"/>
        <end position="248"/>
    </location>
</feature>
<feature type="compositionally biased region" description="Acidic residues" evidence="15">
    <location>
        <begin position="6581"/>
        <end position="6601"/>
    </location>
</feature>
<feature type="compositionally biased region" description="Basic and acidic residues" evidence="15">
    <location>
        <begin position="1525"/>
        <end position="1549"/>
    </location>
</feature>
<comment type="similarity">
    <text evidence="2">Belongs to the nesprin family.</text>
</comment>
<dbReference type="Proteomes" id="UP000693946">
    <property type="component" value="Linkage Group LG17"/>
</dbReference>
<evidence type="ECO:0000256" key="14">
    <source>
        <dbReference type="SAM" id="Coils"/>
    </source>
</evidence>
<accession>A0AAV6RTJ4</accession>
<dbReference type="FunFam" id="1.10.418.10:FF:000057">
    <property type="entry name" value="Calmin"/>
    <property type="match status" value="1"/>
</dbReference>
<gene>
    <name evidence="18" type="ORF">JOB18_019910</name>
</gene>
<feature type="compositionally biased region" description="Polar residues" evidence="15">
    <location>
        <begin position="2749"/>
        <end position="2758"/>
    </location>
</feature>
<dbReference type="PROSITE" id="PS00019">
    <property type="entry name" value="ACTININ_1"/>
    <property type="match status" value="1"/>
</dbReference>
<dbReference type="Pfam" id="PF10541">
    <property type="entry name" value="KASH"/>
    <property type="match status" value="1"/>
</dbReference>
<keyword evidence="11" id="KW-0539">Nucleus</keyword>
<feature type="compositionally biased region" description="Basic and acidic residues" evidence="15">
    <location>
        <begin position="4566"/>
        <end position="4581"/>
    </location>
</feature>
<evidence type="ECO:0000256" key="15">
    <source>
        <dbReference type="SAM" id="MobiDB-lite"/>
    </source>
</evidence>
<feature type="compositionally biased region" description="Acidic residues" evidence="15">
    <location>
        <begin position="4464"/>
        <end position="4476"/>
    </location>
</feature>
<feature type="region of interest" description="Disordered" evidence="15">
    <location>
        <begin position="1184"/>
        <end position="1203"/>
    </location>
</feature>
<dbReference type="GO" id="GO:0005856">
    <property type="term" value="C:cytoskeleton"/>
    <property type="evidence" value="ECO:0007669"/>
    <property type="project" value="UniProtKB-SubCell"/>
</dbReference>
<dbReference type="InterPro" id="IPR018159">
    <property type="entry name" value="Spectrin/alpha-actinin"/>
</dbReference>
<dbReference type="Pfam" id="PF00307">
    <property type="entry name" value="CH"/>
    <property type="match status" value="2"/>
</dbReference>
<keyword evidence="19" id="KW-1185">Reference proteome</keyword>
<dbReference type="InterPro" id="IPR056887">
    <property type="entry name" value="SYNE1/2_dom"/>
</dbReference>
<dbReference type="InterPro" id="IPR001589">
    <property type="entry name" value="Actinin_actin-bd_CS"/>
</dbReference>
<feature type="domain" description="Calponin-homology (CH)" evidence="16">
    <location>
        <begin position="17"/>
        <end position="141"/>
    </location>
</feature>
<evidence type="ECO:0000256" key="13">
    <source>
        <dbReference type="PROSITE-ProRule" id="PRU00385"/>
    </source>
</evidence>
<feature type="compositionally biased region" description="Polar residues" evidence="15">
    <location>
        <begin position="4447"/>
        <end position="4456"/>
    </location>
</feature>
<evidence type="ECO:0000256" key="12">
    <source>
        <dbReference type="ARBA" id="ARBA00046312"/>
    </source>
</evidence>
<evidence type="ECO:0000259" key="16">
    <source>
        <dbReference type="PROSITE" id="PS50021"/>
    </source>
</evidence>
<feature type="region of interest" description="Disordered" evidence="15">
    <location>
        <begin position="2746"/>
        <end position="2805"/>
    </location>
</feature>
<feature type="region of interest" description="Disordered" evidence="15">
    <location>
        <begin position="2443"/>
        <end position="2462"/>
    </location>
</feature>
<evidence type="ECO:0000313" key="18">
    <source>
        <dbReference type="EMBL" id="KAG7508630.1"/>
    </source>
</evidence>
<feature type="topological domain" description="Perinuclear space" evidence="13">
    <location>
        <begin position="7003"/>
        <end position="7032"/>
    </location>
</feature>
<feature type="compositionally biased region" description="Low complexity" evidence="15">
    <location>
        <begin position="2765"/>
        <end position="2797"/>
    </location>
</feature>
<feature type="compositionally biased region" description="Basic and acidic residues" evidence="15">
    <location>
        <begin position="1568"/>
        <end position="1584"/>
    </location>
</feature>
<feature type="region of interest" description="Disordered" evidence="15">
    <location>
        <begin position="4628"/>
        <end position="4679"/>
    </location>
</feature>
<feature type="region of interest" description="Disordered" evidence="15">
    <location>
        <begin position="984"/>
        <end position="1004"/>
    </location>
</feature>
<feature type="region of interest" description="Disordered" evidence="15">
    <location>
        <begin position="4430"/>
        <end position="4496"/>
    </location>
</feature>
<dbReference type="InterPro" id="IPR001715">
    <property type="entry name" value="CH_dom"/>
</dbReference>
<comment type="caution">
    <text evidence="18">The sequence shown here is derived from an EMBL/GenBank/DDBJ whole genome shotgun (WGS) entry which is preliminary data.</text>
</comment>
<dbReference type="PROSITE" id="PS51049">
    <property type="entry name" value="KASH"/>
    <property type="match status" value="1"/>
</dbReference>
<dbReference type="SMART" id="SM00150">
    <property type="entry name" value="SPEC"/>
    <property type="match status" value="9"/>
</dbReference>
<keyword evidence="9 13" id="KW-0472">Membrane</keyword>
<evidence type="ECO:0000256" key="2">
    <source>
        <dbReference type="ARBA" id="ARBA00008619"/>
    </source>
</evidence>
<dbReference type="InterPro" id="IPR057057">
    <property type="entry name" value="Spectrin_SYNE1"/>
</dbReference>
<dbReference type="PANTHER" id="PTHR14514">
    <property type="entry name" value="PKA ANCHORING PROTEIN"/>
    <property type="match status" value="1"/>
</dbReference>
<keyword evidence="4" id="KW-0597">Phosphoprotein</keyword>
<keyword evidence="8 14" id="KW-0175">Coiled coil</keyword>
<feature type="coiled-coil region" evidence="14">
    <location>
        <begin position="4017"/>
        <end position="4085"/>
    </location>
</feature>
<evidence type="ECO:0000256" key="7">
    <source>
        <dbReference type="ARBA" id="ARBA00022989"/>
    </source>
</evidence>
<feature type="region of interest" description="Disordered" evidence="15">
    <location>
        <begin position="2475"/>
        <end position="2516"/>
    </location>
</feature>
<name>A0AAV6RTJ4_SOLSE</name>
<proteinExistence type="inferred from homology"/>
<dbReference type="EMBL" id="JAGKHQ010000009">
    <property type="protein sequence ID" value="KAG7508630.1"/>
    <property type="molecule type" value="Genomic_DNA"/>
</dbReference>
<dbReference type="SMART" id="SM00033">
    <property type="entry name" value="CH"/>
    <property type="match status" value="2"/>
</dbReference>
<dbReference type="InterPro" id="IPR012315">
    <property type="entry name" value="KASH"/>
</dbReference>
<evidence type="ECO:0000259" key="17">
    <source>
        <dbReference type="PROSITE" id="PS51049"/>
    </source>
</evidence>
<evidence type="ECO:0000256" key="11">
    <source>
        <dbReference type="ARBA" id="ARBA00023242"/>
    </source>
</evidence>
<feature type="compositionally biased region" description="Basic and acidic residues" evidence="15">
    <location>
        <begin position="2445"/>
        <end position="2461"/>
    </location>
</feature>
<dbReference type="CDD" id="cd00176">
    <property type="entry name" value="SPEC"/>
    <property type="match status" value="2"/>
</dbReference>
<sequence length="7032" mass="794062">MASQTVCLFSDEVEQEQIQKRTFTNWINAQLAKRCPPSFVSDLFSDLRDGSQLLDLLEVMSGQCLKRQRGHGVFQQRANIETALTFLKKKSIEELASALSFSSRHSSLDSLTSLDSWTPGSPVPASPVPTGRTSPLHRRFRVSAKKALLMWVRDQCQRVGSSVSVKDFKSSWRSGEAFLVILCSLRPQLVDLSLVQSRSNQENLEEAFHLAERELHIPPLLEPQDVDVKDPDEKSIMTYVAQFLQYSNDMPAPDDHLQLFPLDQPFCFSPVNLPAHFTPAMAVSSLRQVPLSERAHEVTSWLQQSFQELSESWTSTENSGYAEKYQVFQNHAGSFSEQRRHVMSLLSNVSRRPELSRVLHDLRAAWDRIEDELQRCKAELDLILPPPLDSVVSWLQRAEAALTEGGRTAKDHADIAKEARAQQETLKTLIDEMSHYVKTLDNYNNMDDSGNMEVPAEKFDEIKRRVTHIRVTTKYHGIKLEYREYRHTVLNLLNRINAKIQTWKSPYRTEEDVHVHLQDWHETVEHQGLILILMDSLQNLKEKANAYTSKAALGEDSQLVQCQVKEAEMEAELLTEAATTVRGRMERVASAWDTYSKCLPSLQTWLSQSETPSPAAGTQDMSEWTSCHAKLNEAGNFLIEATETSTSRSLVGQLSKINKCWAGCVKRTKFEVTAEPSVNPPGLQMVHSLTQDVTWLLRQPLDVASVPLNATRQKLQLLSKKLAELDASSLSLSPEIETLPKMLAEAERSCWELQRAASMLEGRLAELDHWSSHALDCYQLLQEKTQRRRSALDSAAKVLLSRGLQLENQVVTDGRELQDFIDRVRKTSPLQHLSASGLQDRVSEAISNCQEILGLFTSLGFDDSVRQTQRQRETGFFVVARTKHANWTENIKVQNQDPSQISPVYLSHMSQQSTRHPVNRNAQDETTIVVPTVEIQMLPQPFREPVPHFHFSESKPVMQLQLRPETHNQTAAAAASGLTFQKSTVLQSESQKSKSINRGSQSPQPLVMVHSEVHLKAQSMARSRMERARVRLQEHIQQSIKLFSSREISESQAKRKKWALKILQPVVLEEFLDAAEGFGAFCSEPQLQDVRLQSETVRKQWEDVRREMAAFVSVLWSKIREGEQSFSVLTCTNALHDTTDHTDHTDHDCFRQQQQQQAVVDGAASAGERVEGLRALRETVTQSRSSCLAADQPMETHGAQERRPTDTVLSAYNREQQADLTPVAVSVPHCGETLPLRSPYVTTETRERVKEQLLKVHLRHRTERNERVQRQVQTVVSGDTVEAEQAEAEWTGAPETETVVAQQEDNSSEQEVLERMTYVEKTADLMESTDHQTSLVSQKLDKLITRSVDVSSFRFADPNLESDLKEMNERLRKPLKQSSQEETQHPETTSLHQTPCSSVGDLQIFQQQLGNVEFAAQAVDHFVLAALSEGKAQIPAAFLAKPNTNRQQNVAEQELERLSWQRPMQHSLQTEQSDVADGDLKAAGTILTTTVTHQEVVTSLPRSTVDVEEAKHQESSEEFSPVKMRVTETHPEQEHPPPREGEQESRLEAEVGAEVETQREEEEEEQNVEGHVEGQRRRGSCVKREGEEKQSFVQRRAAFLEALRDIRRAAEHVRLHEATLPALQLRKRALTELDSRLAGLLSELHHAQHSPQSSEVKDVWDETTRAVTERLELCCVLTELMKRFQSVHAELSGTLQRAETTISEKASYMGRDNLQRLYTKVQETKAELHRAGGDIEDVRSVCRQIRAHLRRMPECDAILFESEADTLMDSWLDISERTDSHLENLRLGLTLWGGVLQLGAEVENWTSAKVNTFVQSPSFQSEDDIEALKSEIVSQEKRVEHFERKASEIQSLLQSTDPLLELQVTGNQMRKKLEQLKELVAESEDVYRQTVAAKEQISARTTECFTSLRRIQESLLTLGGSDVATVLAQLKDLCLKLQSQDEQAEGLIEDLQVLSSISSPHGLQSLCAGVVRLQEEVRNSHRLFSEVEERTQRNIQDLDRLQMECEHLERWLQGAEEKAGKGEDVILLQEEALKLRVRTDVLSRLVSSLQSSDLQQTAPVLESSKLLQRCRNFYAVVLHGEEEKQRSQPQSTETLLEDSANLGTQTSQLEAPKDSIADGVTAEAHGSLSDLQQHRRALDSSSITETLLTENSSLTAHQVKDELSSVHAAVKDLAENVGNLRVNRDVRQLKQQWRVIQDVESRLTELASRVHSLQDTDESSVTQEVPPPEATVNVNGVTKDFDSLRSVFLQKKQECAEATANRVKEVVGQLRHWRQTVAEPASLGQAAADEGLQLQQYLRELLADKDFLPNILGTTASKDLQKKASIALTESSCVLNALSECQITQGPNEVELDKRETHGSHSASLVAVCPPEPPSLSAADEGMSESDRNESPIVTKALVSILERERPSTEPAANNLGGSNMEAVRDVEREDILVRSFTQSAKNGALERNHVPNTKIPHEPSVEIQQLTSKSNLINDLEPDEGLGNINTDSSLQTLSGNKMKPLESDSREPEPLQEDATSVLDCNTSVAATHKDFPPSATEAMAQPKGTTDALERLTPKTVYTIVLEMEPRVASERENVGAELIAEVSNTGFTKQRLDLLSKSLSPKSNKTDVLRKNHLAAHLETIKDFKDGQEKERDMEVTPKSVFTIVLDMETPVRQGRGNVEPRSNITEERLEPKLSEKSLTMSTEVNDVQSTSAILPESPEVYHDMAFNSSTCRLTAAEATFPSVKLDATDLCHTESSVLGAVESPVQSGDTFTETGGDEQTMGADTADGAGTGGAAELTEGGNAEEASGSEGPESNKHQEVTKRRGIALLLGDDGEDELPASLEDAEETQEQPQTQEDAEPERTALGLSTAETKMSHKSSSATMLDILSDIQSLVERGNIINRTPHIDLKWYVKSSPGEPEIRLVRTVQQVLACRYQPAQLDATAMAKQLEEAEEYRSCVQEQVSAMKSASDATDCDPNAPKRAEERRSAALLEASATVQVKAAQLDQVKQYHRQMKMARALLQVLAAEKESMSLNALGSSAVQAEKLHALLQTMERKKDVMEELLHLSSQLSAHLSDAESSGALLAQLGDVQEEWRLLEGSIKRALRHAANSASQSSVLIKEAEHLKAKLEDLHKSSPQSNDGKSALELACLTTDVKLYNQLYLHLKSQSDALVNFSVGQKEKNEIQNKLQELESLLDVTKKMLSTFAGSCGGTSLTRINKQLQDLIIWAKQAENHISIGKKLALFPEEARSQIVDMKKFQTDILSQWSKMQAQIEEIKEVASDMEKEESDQVVKTVEDLYEAIADSLDHVLGTMKNHLQKREKLLSQLASLDAWLAQSHATRDVYSHVENVSKADVQKLQSELERHRLATVEIQSKLKLVEAMEESCKDIAEGLSPGESRYLVNRLSGLWTELDGLLAHEKATSWELEELIHERTSSDEELSTIQSNLKEISTDLEKRSFPLRQETLSMLAQVMHMLMENQCQVQELQHCHEAKRSALLCTIGELQDRCKALRLSAFEQHKYLHLRRQMEESRDIANEQVQRARDRTISVDERFRLCQTLLVELPLMKTQCQEAGDQLEAIAHELHPSQLNSERLRIQHTVETLVTWEHSVTDDIKNLEAKLLSGLHLSSEHPALTELFQRTTVELDEAKPVSPDEKAIDGALRRSWVIWRNMKSGMRVLKALGRKENINLKNDEELNSLIDTAIQKCHVRMECLSQARESLKDYQWAAQGAISFLHNAEATFLSAPGGFLDCTEEQRQTQQALEVLEDGFQAHICHLVELLPRQPCLSHPEVEQLHISILSQLLVGRAILEAQAQLRLESLQRCAVRQQSHRSCHENMQQRLSGLEARLSECASAPVTSYEKCVTQQKSATLLMMELRSLVGKIEELRAGCPMQGCGVGKDGELGALWRRWSSLRRGFGLLMAHAEQRQEEWKDITTSIRQCCSYLASLQAEVPDSSTVSFTQEKPQELLVQAEIHQASLEQEQQALSSLEHRLEHALSLSESQDPVSPGPVGKTLVKIQENVRSLKERNLLLVAAAQEEENKRQQVQEEIEEVERHMLTILPQLETCSNPSQRQELREDLSSQKTRLQSIMDEVQSRYAEIPDDLSQRLRDTEFSLQRAEEELMEGSVPVRKLAVRVRELGSGLEKVKVLLEQKSPTVSEAQNVLKRVWDELDLWHSRLMLVESEVQDLAEELPDQAHVLMDHLTQPLQLYQNASQMAEYRTSFLSKIPACLKEFEDISYSASCWLDEAQAWLSACYSFTTAKSLQNHAKSLQLVLDDSERIRDMLQDFRPVLAEISAVCDVGAQEHRLDQNDRGVHKMQRHLLEPLEQLLQAAVMVEAMETEVKTMERNIPKIRSILSTVDDSSITLREHLHNRQVILANVRSIRRTLEDMESCRAELPLPQGAEESLLVFSRAKQLLQPLEELQELTQCQASQLENKIREEGEHSTVSHFPGEMKQCDTSSLTRQQEPFAESHSEEEEEDDEDDDESCHSSSSDTLTCSIPEDPEDTLTRAEAADVKASSDMEMSSNNAEAQLLYVKPGRDDIDFATRDVDTGLKSANVGDLSCPETPAEVQHSATDPHKSAKHETLDPKPHTESLQAAAAIEDTRLIPVRPITPFTASGESAEFIADGDEDLALSTASQQDVGLKERSEIQTSHKSLEEKPQVKESSKVQFSLAGRHDEDEEEENQRWSRLHAQISQTLTAWNNVQHQTSTTSEHEQVPEKEPLSSRCASSVLQQTQESITALRQILKSADGSDPEAKEKLYEALQKVLFCLDTGTDLLSTPDGAGEDELQLRLMQQECVSAELATLADLLKTVESETRREDPDSLHGLTCLQDCLCRVQLLFTSSINRLTPRLGFKHRPQFFNQLCILDEFEVRQSETFPNLKDAPDLERCVLGRHLRQSPGERAKLQQASRASLQGITHLLEVGEEFIKERQMSQVHSLGQLQAALCRHKKLRQVLGSQLAFVQCLFRREPEVLRCQEDERLQLEVRAKALQQQALGQDVASQRRLQEWTLWDDHCGRVGRALDEFEAFISSGEPEGDDEESVVQHRLETCQQTLVQLDESRAAVGFLLDRCRLLQTEPASFAASLVQTGGAVELRWANALRRAEQEIQRCRDIQDVGSRFHTDFASVSNWLAGANERLKSWSNPDQECVHNSVIELLDFSMEVEAMSVQRAAVSTEATQLIHLREADSPVRAQVTQLDVNWSQLTSDLSKTQEQIHKQLLARWPQVELLSDLETWMKKLQASLSREKENDLKIKDAAQINEVLHHYQELKAGTVSGQLLLDFLCQSGPQAAAVDVQVLQSERTVFAEELGALRLQWLHLQRELDSQIQGAEQMRHTCAVRERKLNRLRGWVTQQKKQLSQWKQPMSQSVARRALEEWETSADRVKEVAAALQELKASRVCGEQEEERPCDITFSNQAESVCDACEDLRQQMEVVRPALQHTLEKWRRFERDLSEVTLNATEVLCALRHQRATLFSLKQAEGNMELLQELQRKAEKGEELWPAVEKSLHSLVKTLHGGTARVLSDQLEGEQKRWKDITQELNDEQVKTGETVSLWQEYSRLSESSSLHLKHLRLQWEELLDSSQSPEHDKQTVVDAVEKLQEVAERMQSGVSETLDASEPLAGRLEPLAANLIQSESRLLSRDALLLTRAMAEKKKSLQEDLQNHRLFHTFLLNLEKQTQNIKDKVMAGLKDEDSVKQVLSELSDLFPSLVDVGEMSSYLSLNNQDTERLHAVSKEWMESMSRTSDMNKELQAECQSSQNFQEKCEKLTRLTEKLVEEAASVKPQSNSCLQETLSLHQRLQAEIITGHQLLQNVLCDAFKSMEEASGEKRSELLAPAVKMRQSWFSAVALVHHRRCAVEEDLRHRRIYRHGSKLLWKLLRGVDPLLPPAAPALCTLQQPRSCADDYQCVKESLDLHSTTFNQTLAAGKRLCDTATESECRSRLQSELQAVETSWREITSLLHKRKDLVHTTAQKWSQCQDGISNIGTELDDVKTRMTQQLPEKSEKEKEKLIQETELSLQCLATRLRELGTMKTDLSQYIAAGDSALLEQQLEQLHGQWEELCVKVSLRKQEIADRLNAWTIFNDKNKEFCDWLTQMENKVCHSSDQSIEEMVEKLKKDCMEEINLFSENKSHLKQLGEQLLLASDEAKQTQVHGSLQEVNQRWHNLFHHIEARVKKLKETLVTMQRLDKNMSNLRSWLSHIEAELSRPITYSVCHHEEIQRRLAEQQGLQRDIEQHTEGIASVLSLCDVLLSDEDAAGSSEVESDSLQETSHSLDQRWRTICAMALDRRLRIEETWKLWCKFLDDYSRFEDWLKIAERTAANPNSAGVLYTVAKEELKKFEGFQRQVHERLTQLEIVNNQYRRLARENRTDRASQLKAMVHEGNRRWDTLHRRVAAILRRLKYFTSQREEFEGTRESMLMWLTELDLQLTDVEHFSESDVHHKIQQLNSFQKEITLNTERIDGLIVFGEGLIQRSSPQDAALIEEELEELYTYCQDVFSRLVRFHQRLSQPPLIKEPELSGTTFSLESSLELIGRSWLRRGLGSLPATPTHPLTSPLERSGCGTPVSVDSLPLEWDHTGDVGGSSSPEEDDDDEDDDDEDEEHEEEERYFSALSVSSRSMVVQKSSVWRATANTEALHSEGHVEGAPTFTSTPRKQAYLGLMSQCSGSIEDIKRVSLILDEEERQPQELGLTGLTASDKQSGVIERWELLQAQSRSDQLTGPQELQQLTSDLDHLTSWLESAIPELERPHCSSTAAASIADMEARARELKEMQRMFTHYKSIMLSVNLRAQEAPELQQRLLSMNRDWSRVCTGLQQWDAGLRKTLMRCQEFHGTLHSLLLWLAHAESTRYAVDISDPDTCVQVLQQHCNTLTHLQEELQSRQRQQTALQTLWSQLQPEDEDTAAAAAEDRAEAQEKLHVTGSKLKSLLRDVDRDLSVLQQRLNSDTASDVQGQSSSAEPPQKKKTSSTHRGTRESSPPRSFFYRVLRAAFPLHLLLLLLLLLPCLIPQSESDTSCTVVNNFARSFYPMLRYTNGPPPT</sequence>
<evidence type="ECO:0000256" key="6">
    <source>
        <dbReference type="ARBA" id="ARBA00022737"/>
    </source>
</evidence>
<feature type="compositionally biased region" description="Basic and acidic residues" evidence="15">
    <location>
        <begin position="4704"/>
        <end position="4715"/>
    </location>
</feature>
<dbReference type="FunFam" id="1.20.58.60:FF:000126">
    <property type="entry name" value="Spectrin repeat containing, nuclear envelope 1a"/>
    <property type="match status" value="1"/>
</dbReference>
<feature type="coiled-coil region" evidence="14">
    <location>
        <begin position="3161"/>
        <end position="3188"/>
    </location>
</feature>
<dbReference type="FunFam" id="1.20.58.60:FF:000157">
    <property type="entry name" value="Nesprin-1 isoform 1"/>
    <property type="match status" value="1"/>
</dbReference>
<feature type="region of interest" description="Disordered" evidence="15">
    <location>
        <begin position="6936"/>
        <end position="6971"/>
    </location>
</feature>
<evidence type="ECO:0000256" key="5">
    <source>
        <dbReference type="ARBA" id="ARBA00022692"/>
    </source>
</evidence>
<dbReference type="Pfam" id="PF00435">
    <property type="entry name" value="Spectrin"/>
    <property type="match status" value="2"/>
</dbReference>
<evidence type="ECO:0000313" key="19">
    <source>
        <dbReference type="Proteomes" id="UP000693946"/>
    </source>
</evidence>
<evidence type="ECO:0000256" key="8">
    <source>
        <dbReference type="ARBA" id="ARBA00023054"/>
    </source>
</evidence>
<feature type="region of interest" description="Disordered" evidence="15">
    <location>
        <begin position="4697"/>
        <end position="4717"/>
    </location>
</feature>
<keyword evidence="5 13" id="KW-0812">Transmembrane</keyword>
<feature type="region of interest" description="Disordered" evidence="15">
    <location>
        <begin position="6888"/>
        <end position="6908"/>
    </location>
</feature>
<dbReference type="GO" id="GO:0005640">
    <property type="term" value="C:nuclear outer membrane"/>
    <property type="evidence" value="ECO:0007669"/>
    <property type="project" value="UniProtKB-SubCell"/>
</dbReference>
<dbReference type="InterPro" id="IPR002017">
    <property type="entry name" value="Spectrin_repeat"/>
</dbReference>
<dbReference type="SMART" id="SM01249">
    <property type="entry name" value="KASH"/>
    <property type="match status" value="1"/>
</dbReference>
<feature type="region of interest" description="Disordered" evidence="15">
    <location>
        <begin position="2363"/>
        <end position="2392"/>
    </location>
</feature>
<feature type="region of interest" description="Disordered" evidence="15">
    <location>
        <begin position="2827"/>
        <end position="2847"/>
    </location>
</feature>
<feature type="region of interest" description="Disordered" evidence="15">
    <location>
        <begin position="2530"/>
        <end position="2553"/>
    </location>
</feature>
<evidence type="ECO:0000256" key="4">
    <source>
        <dbReference type="ARBA" id="ARBA00022553"/>
    </source>
</evidence>
<dbReference type="PANTHER" id="PTHR14514:SF4">
    <property type="entry name" value="NESPRIN-2"/>
    <property type="match status" value="1"/>
</dbReference>
<feature type="compositionally biased region" description="Basic and acidic residues" evidence="15">
    <location>
        <begin position="4646"/>
        <end position="4658"/>
    </location>
</feature>
<keyword evidence="3" id="KW-0963">Cytoplasm</keyword>